<evidence type="ECO:0000313" key="1">
    <source>
        <dbReference type="EMBL" id="MBL0683253.1"/>
    </source>
</evidence>
<reference evidence="1" key="1">
    <citation type="submission" date="2021-01" db="EMBL/GenBank/DDBJ databases">
        <authorList>
            <person name="Zhong Y.L."/>
        </authorList>
    </citation>
    <scope>NUCLEOTIDE SEQUENCE</scope>
    <source>
        <strain evidence="1">KCTC 23302</strain>
    </source>
</reference>
<accession>A0A936ZR94</accession>
<dbReference type="AlphaFoldDB" id="A0A936ZR94"/>
<gene>
    <name evidence="1" type="ORF">JJQ60_06980</name>
</gene>
<keyword evidence="2" id="KW-1185">Reference proteome</keyword>
<protein>
    <submittedName>
        <fullName evidence="1">Uncharacterized protein</fullName>
    </submittedName>
</protein>
<name>A0A936ZR94_9FLAO</name>
<organism evidence="1 2">
    <name type="scientific">Aquimarina mytili</name>
    <dbReference type="NCBI Taxonomy" id="874423"/>
    <lineage>
        <taxon>Bacteria</taxon>
        <taxon>Pseudomonadati</taxon>
        <taxon>Bacteroidota</taxon>
        <taxon>Flavobacteriia</taxon>
        <taxon>Flavobacteriales</taxon>
        <taxon>Flavobacteriaceae</taxon>
        <taxon>Aquimarina</taxon>
    </lineage>
</organism>
<dbReference type="RefSeq" id="WP_201918062.1">
    <property type="nucleotide sequence ID" value="NZ_BAABAX010000023.1"/>
</dbReference>
<sequence>MNPNFLKILLSTIFLCYSNLSISQGAIKDSVLLDIPNIGKLGGAHMLNWALDKEENKIYLYAYSHVRGSQFISSVEEMEAAKREHDSKGFFGKMFSSMAKDNMYNDTTIPVVMEGVVSTQDLTATETKRNLFHKIEELPEGKKVFFRPKENVIDITGFETGTGLEYHYNDLNTAYKYAPQLDKELLSLTEMKFKGEGLLGLKNIKPWMISRKAFFRYVPFKGYMSETEKKDLINLKDNPELDGYEVVRDSDNAIGKNHIVWFVKEKDDSDYKMLSFNEETQETKIQSFTFDTPRKPKVTSKVVYNKNLEPTGFVTVFGYHKKGKKSETYTKTDFDMLYTDASGNIKVQTKFSHGTEKKYKRVVSPILLIDQGDNTLKIVNNHQLSLLSSTFEIFTLNKDGVLNVETSEDFFKVEGETKRNYYNYLVDFNSIDKMGEYYVIRKDNIENTTVPSSDPNSSLPQKVTNYKGYNFTLLDGTFKPIKFGALHSSFNERESFSFQDIELTNNRYVMLAERAGRYFLTTITPDEGVATISLETEYGKKSSSKLYFGSYMHDFALVNEDKKELYILHQYYTKAQTGEKILDKAAIVKVAY</sequence>
<proteinExistence type="predicted"/>
<dbReference type="Proteomes" id="UP000651057">
    <property type="component" value="Unassembled WGS sequence"/>
</dbReference>
<evidence type="ECO:0000313" key="2">
    <source>
        <dbReference type="Proteomes" id="UP000651057"/>
    </source>
</evidence>
<comment type="caution">
    <text evidence="1">The sequence shown here is derived from an EMBL/GenBank/DDBJ whole genome shotgun (WGS) entry which is preliminary data.</text>
</comment>
<dbReference type="EMBL" id="JAERQJ010000002">
    <property type="protein sequence ID" value="MBL0683253.1"/>
    <property type="molecule type" value="Genomic_DNA"/>
</dbReference>